<feature type="region of interest" description="Disordered" evidence="1">
    <location>
        <begin position="1"/>
        <end position="30"/>
    </location>
</feature>
<dbReference type="EMBL" id="AMWN01000001">
    <property type="protein sequence ID" value="EXJ95817.1"/>
    <property type="molecule type" value="Genomic_DNA"/>
</dbReference>
<dbReference type="PANTHER" id="PTHR47691:SF3">
    <property type="entry name" value="HTH-TYPE TRANSCRIPTIONAL REGULATOR RV0890C-RELATED"/>
    <property type="match status" value="1"/>
</dbReference>
<gene>
    <name evidence="2" type="ORF">A1O1_00941</name>
</gene>
<dbReference type="HOGENOM" id="CLU_900146_0_0_1"/>
<keyword evidence="3" id="KW-1185">Reference proteome</keyword>
<dbReference type="eggNOG" id="ENOG502SMH5">
    <property type="taxonomic scope" value="Eukaryota"/>
</dbReference>
<dbReference type="RefSeq" id="XP_007720046.1">
    <property type="nucleotide sequence ID" value="XM_007721856.1"/>
</dbReference>
<evidence type="ECO:0008006" key="4">
    <source>
        <dbReference type="Google" id="ProtNLM"/>
    </source>
</evidence>
<dbReference type="GeneID" id="19155845"/>
<sequence length="309" mass="34166">MDSPARLREAQPRREDPLPNDGAIHQGGSRFGTTQVTGGWALQGNFVGLTINSTAPARPDYAGLFSHSSLGPVKAFVPRPLLHTQIREQLRGDNGNDNNAKKVLVVWGLGGAGKTQLVLNYVQQCRNDYHATFWIEAGQKESLERDFILLYKTLFRVQIGSETRTVSVEDAVLGVKSWFSSRPGSWLMVFDGADVIEKRDSAGYIDIKHFIPDAPSLHVIITSRSSTAKDMTPLAGVAVGEMEVAQAAELFYRSSQVQRDDEEVDSEVESIVRELGYLALAVILAATYVSRTPRLQSDIKAYLPEYKQR</sequence>
<reference evidence="2 3" key="1">
    <citation type="submission" date="2013-03" db="EMBL/GenBank/DDBJ databases">
        <title>The Genome Sequence of Capronia coronata CBS 617.96.</title>
        <authorList>
            <consortium name="The Broad Institute Genomics Platform"/>
            <person name="Cuomo C."/>
            <person name="de Hoog S."/>
            <person name="Gorbushina A."/>
            <person name="Walker B."/>
            <person name="Young S.K."/>
            <person name="Zeng Q."/>
            <person name="Gargeya S."/>
            <person name="Fitzgerald M."/>
            <person name="Haas B."/>
            <person name="Abouelleil A."/>
            <person name="Allen A.W."/>
            <person name="Alvarado L."/>
            <person name="Arachchi H.M."/>
            <person name="Berlin A.M."/>
            <person name="Chapman S.B."/>
            <person name="Gainer-Dewar J."/>
            <person name="Goldberg J."/>
            <person name="Griggs A."/>
            <person name="Gujja S."/>
            <person name="Hansen M."/>
            <person name="Howarth C."/>
            <person name="Imamovic A."/>
            <person name="Ireland A."/>
            <person name="Larimer J."/>
            <person name="McCowan C."/>
            <person name="Murphy C."/>
            <person name="Pearson M."/>
            <person name="Poon T.W."/>
            <person name="Priest M."/>
            <person name="Roberts A."/>
            <person name="Saif S."/>
            <person name="Shea T."/>
            <person name="Sisk P."/>
            <person name="Sykes S."/>
            <person name="Wortman J."/>
            <person name="Nusbaum C."/>
            <person name="Birren B."/>
        </authorList>
    </citation>
    <scope>NUCLEOTIDE SEQUENCE [LARGE SCALE GENOMIC DNA]</scope>
    <source>
        <strain evidence="2 3">CBS 617.96</strain>
    </source>
</reference>
<evidence type="ECO:0000313" key="2">
    <source>
        <dbReference type="EMBL" id="EXJ95817.1"/>
    </source>
</evidence>
<dbReference type="OrthoDB" id="5986190at2759"/>
<dbReference type="SUPFAM" id="SSF52540">
    <property type="entry name" value="P-loop containing nucleoside triphosphate hydrolases"/>
    <property type="match status" value="1"/>
</dbReference>
<dbReference type="Gene3D" id="3.40.50.300">
    <property type="entry name" value="P-loop containing nucleotide triphosphate hydrolases"/>
    <property type="match status" value="1"/>
</dbReference>
<accession>W9YSD6</accession>
<name>W9YSD6_9EURO</name>
<dbReference type="InterPro" id="IPR027417">
    <property type="entry name" value="P-loop_NTPase"/>
</dbReference>
<dbReference type="Proteomes" id="UP000019484">
    <property type="component" value="Unassembled WGS sequence"/>
</dbReference>
<dbReference type="AlphaFoldDB" id="W9YSD6"/>
<proteinExistence type="predicted"/>
<dbReference type="PANTHER" id="PTHR47691">
    <property type="entry name" value="REGULATOR-RELATED"/>
    <property type="match status" value="1"/>
</dbReference>
<protein>
    <recommendedName>
        <fullName evidence="4">NB-ARC domain-containing protein</fullName>
    </recommendedName>
</protein>
<feature type="compositionally biased region" description="Basic and acidic residues" evidence="1">
    <location>
        <begin position="1"/>
        <end position="17"/>
    </location>
</feature>
<organism evidence="2 3">
    <name type="scientific">Capronia coronata CBS 617.96</name>
    <dbReference type="NCBI Taxonomy" id="1182541"/>
    <lineage>
        <taxon>Eukaryota</taxon>
        <taxon>Fungi</taxon>
        <taxon>Dikarya</taxon>
        <taxon>Ascomycota</taxon>
        <taxon>Pezizomycotina</taxon>
        <taxon>Eurotiomycetes</taxon>
        <taxon>Chaetothyriomycetidae</taxon>
        <taxon>Chaetothyriales</taxon>
        <taxon>Herpotrichiellaceae</taxon>
        <taxon>Capronia</taxon>
    </lineage>
</organism>
<comment type="caution">
    <text evidence="2">The sequence shown here is derived from an EMBL/GenBank/DDBJ whole genome shotgun (WGS) entry which is preliminary data.</text>
</comment>
<evidence type="ECO:0000256" key="1">
    <source>
        <dbReference type="SAM" id="MobiDB-lite"/>
    </source>
</evidence>
<evidence type="ECO:0000313" key="3">
    <source>
        <dbReference type="Proteomes" id="UP000019484"/>
    </source>
</evidence>